<evidence type="ECO:0000313" key="2">
    <source>
        <dbReference type="Proteomes" id="UP000838756"/>
    </source>
</evidence>
<dbReference type="EMBL" id="CAKXAJ010020956">
    <property type="protein sequence ID" value="CAH2225556.1"/>
    <property type="molecule type" value="Genomic_DNA"/>
</dbReference>
<dbReference type="AlphaFoldDB" id="A0A8S4QYM5"/>
<name>A0A8S4QYM5_9NEOP</name>
<accession>A0A8S4QYM5</accession>
<proteinExistence type="predicted"/>
<dbReference type="OrthoDB" id="411871at2759"/>
<keyword evidence="2" id="KW-1185">Reference proteome</keyword>
<protein>
    <submittedName>
        <fullName evidence="1">Jg21328 protein</fullName>
    </submittedName>
</protein>
<comment type="caution">
    <text evidence="1">The sequence shown here is derived from an EMBL/GenBank/DDBJ whole genome shotgun (WGS) entry which is preliminary data.</text>
</comment>
<sequence length="240" mass="27541">MLQAITSSWKEFCNRQEKETMWQSIYRITIKCLQNNDDRLLRSPSTNEILSPQESVALLAQTFFLHDDLNMDTEEQKLIRVNVATYLKDRETDNLASMGFTHQEVENALMYMSPKKTPGEDGLTADICQKAFRGAPEILLALYNKCFFRGFFPKIWKNAALKVIPKPNRDDYAVPKAYRPIGLLPILGKVLEKLISNRILWQLGKEGSLSANHFGFMPQSSTEDALYAAMEKIRQSRNNK</sequence>
<organism evidence="1 2">
    <name type="scientific">Pararge aegeria aegeria</name>
    <dbReference type="NCBI Taxonomy" id="348720"/>
    <lineage>
        <taxon>Eukaryota</taxon>
        <taxon>Metazoa</taxon>
        <taxon>Ecdysozoa</taxon>
        <taxon>Arthropoda</taxon>
        <taxon>Hexapoda</taxon>
        <taxon>Insecta</taxon>
        <taxon>Pterygota</taxon>
        <taxon>Neoptera</taxon>
        <taxon>Endopterygota</taxon>
        <taxon>Lepidoptera</taxon>
        <taxon>Glossata</taxon>
        <taxon>Ditrysia</taxon>
        <taxon>Papilionoidea</taxon>
        <taxon>Nymphalidae</taxon>
        <taxon>Satyrinae</taxon>
        <taxon>Satyrini</taxon>
        <taxon>Parargina</taxon>
        <taxon>Pararge</taxon>
    </lineage>
</organism>
<reference evidence="1" key="1">
    <citation type="submission" date="2022-03" db="EMBL/GenBank/DDBJ databases">
        <authorList>
            <person name="Lindestad O."/>
        </authorList>
    </citation>
    <scope>NUCLEOTIDE SEQUENCE</scope>
</reference>
<dbReference type="PANTHER" id="PTHR19446">
    <property type="entry name" value="REVERSE TRANSCRIPTASES"/>
    <property type="match status" value="1"/>
</dbReference>
<gene>
    <name evidence="1" type="primary">jg21328</name>
    <name evidence="1" type="ORF">PAEG_LOCUS6972</name>
</gene>
<dbReference type="Proteomes" id="UP000838756">
    <property type="component" value="Unassembled WGS sequence"/>
</dbReference>
<evidence type="ECO:0000313" key="1">
    <source>
        <dbReference type="EMBL" id="CAH2225556.1"/>
    </source>
</evidence>